<dbReference type="RefSeq" id="WP_377301516.1">
    <property type="nucleotide sequence ID" value="NZ_CP180191.1"/>
</dbReference>
<feature type="signal peptide" evidence="1">
    <location>
        <begin position="1"/>
        <end position="16"/>
    </location>
</feature>
<accession>A0ABV7H392</accession>
<keyword evidence="1" id="KW-0732">Signal</keyword>
<keyword evidence="3" id="KW-1185">Reference proteome</keyword>
<proteinExistence type="predicted"/>
<comment type="caution">
    <text evidence="2">The sequence shown here is derived from an EMBL/GenBank/DDBJ whole genome shotgun (WGS) entry which is preliminary data.</text>
</comment>
<evidence type="ECO:0000313" key="2">
    <source>
        <dbReference type="EMBL" id="MFC3146919.1"/>
    </source>
</evidence>
<dbReference type="EMBL" id="JBHRTI010000003">
    <property type="protein sequence ID" value="MFC3146919.1"/>
    <property type="molecule type" value="Genomic_DNA"/>
</dbReference>
<sequence length="181" mass="18731">MRWIVIALLAAAPAWAQNVIVNGQPLPPAEQRAVEQRTRVPMVPGRWWYDARSGLWGVEGAGAAGFAPPGLPVSAPLPAGASGGQRNVFFNGRSLSDPEIAWLMTLGTVWPGRYWLDAMGNVGLEGQKFPFANLAVLVQIKAGKASSSTTPGGAWIGSQGGCVAISAKSSSGIGSFGASNC</sequence>
<dbReference type="Proteomes" id="UP001595556">
    <property type="component" value="Unassembled WGS sequence"/>
</dbReference>
<organism evidence="2 3">
    <name type="scientific">Piscinibacterium candidicorallinum</name>
    <dbReference type="NCBI Taxonomy" id="1793872"/>
    <lineage>
        <taxon>Bacteria</taxon>
        <taxon>Pseudomonadati</taxon>
        <taxon>Pseudomonadota</taxon>
        <taxon>Betaproteobacteria</taxon>
        <taxon>Burkholderiales</taxon>
        <taxon>Piscinibacterium</taxon>
    </lineage>
</organism>
<reference evidence="3" key="1">
    <citation type="journal article" date="2019" name="Int. J. Syst. Evol. Microbiol.">
        <title>The Global Catalogue of Microorganisms (GCM) 10K type strain sequencing project: providing services to taxonomists for standard genome sequencing and annotation.</title>
        <authorList>
            <consortium name="The Broad Institute Genomics Platform"/>
            <consortium name="The Broad Institute Genome Sequencing Center for Infectious Disease"/>
            <person name="Wu L."/>
            <person name="Ma J."/>
        </authorList>
    </citation>
    <scope>NUCLEOTIDE SEQUENCE [LARGE SCALE GENOMIC DNA]</scope>
    <source>
        <strain evidence="3">KCTC 52168</strain>
    </source>
</reference>
<evidence type="ECO:0000313" key="3">
    <source>
        <dbReference type="Proteomes" id="UP001595556"/>
    </source>
</evidence>
<gene>
    <name evidence="2" type="ORF">ACFOEN_04590</name>
</gene>
<protein>
    <submittedName>
        <fullName evidence="2">Uncharacterized protein</fullName>
    </submittedName>
</protein>
<name>A0ABV7H392_9BURK</name>
<feature type="chain" id="PRO_5046005511" evidence="1">
    <location>
        <begin position="17"/>
        <end position="181"/>
    </location>
</feature>
<evidence type="ECO:0000256" key="1">
    <source>
        <dbReference type="SAM" id="SignalP"/>
    </source>
</evidence>